<dbReference type="OrthoDB" id="531745at2759"/>
<dbReference type="EMBL" id="BEGY01000113">
    <property type="protein sequence ID" value="GAX84015.1"/>
    <property type="molecule type" value="Genomic_DNA"/>
</dbReference>
<keyword evidence="5" id="KW-1185">Reference proteome</keyword>
<dbReference type="GO" id="GO:0005509">
    <property type="term" value="F:calcium ion binding"/>
    <property type="evidence" value="ECO:0007669"/>
    <property type="project" value="InterPro"/>
</dbReference>
<name>A0A250XLN5_9CHLO</name>
<feature type="region of interest" description="Disordered" evidence="2">
    <location>
        <begin position="929"/>
        <end position="991"/>
    </location>
</feature>
<accession>A0A250XLN5</accession>
<feature type="compositionally biased region" description="Polar residues" evidence="2">
    <location>
        <begin position="982"/>
        <end position="991"/>
    </location>
</feature>
<dbReference type="Pfam" id="PF13499">
    <property type="entry name" value="EF-hand_7"/>
    <property type="match status" value="1"/>
</dbReference>
<feature type="compositionally biased region" description="Low complexity" evidence="2">
    <location>
        <begin position="603"/>
        <end position="632"/>
    </location>
</feature>
<evidence type="ECO:0000259" key="3">
    <source>
        <dbReference type="PROSITE" id="PS50222"/>
    </source>
</evidence>
<gene>
    <name evidence="4" type="ORF">CEUSTIGMA_g11440.t1</name>
</gene>
<dbReference type="STRING" id="1157962.A0A250XLN5"/>
<evidence type="ECO:0000313" key="4">
    <source>
        <dbReference type="EMBL" id="GAX84015.1"/>
    </source>
</evidence>
<dbReference type="AlphaFoldDB" id="A0A250XLN5"/>
<dbReference type="PROSITE" id="PS50222">
    <property type="entry name" value="EF_HAND_2"/>
    <property type="match status" value="2"/>
</dbReference>
<dbReference type="Proteomes" id="UP000232323">
    <property type="component" value="Unassembled WGS sequence"/>
</dbReference>
<feature type="domain" description="EF-hand" evidence="3">
    <location>
        <begin position="349"/>
        <end position="382"/>
    </location>
</feature>
<reference evidence="4 5" key="1">
    <citation type="submission" date="2017-08" db="EMBL/GenBank/DDBJ databases">
        <title>Acidophilic green algal genome provides insights into adaptation to an acidic environment.</title>
        <authorList>
            <person name="Hirooka S."/>
            <person name="Hirose Y."/>
            <person name="Kanesaki Y."/>
            <person name="Higuchi S."/>
            <person name="Fujiwara T."/>
            <person name="Onuma R."/>
            <person name="Era A."/>
            <person name="Ohbayashi R."/>
            <person name="Uzuka A."/>
            <person name="Nozaki H."/>
            <person name="Yoshikawa H."/>
            <person name="Miyagishima S.Y."/>
        </authorList>
    </citation>
    <scope>NUCLEOTIDE SEQUENCE [LARGE SCALE GENOMIC DNA]</scope>
    <source>
        <strain evidence="4 5">NIES-2499</strain>
    </source>
</reference>
<dbReference type="InterPro" id="IPR011992">
    <property type="entry name" value="EF-hand-dom_pair"/>
</dbReference>
<feature type="region of interest" description="Disordered" evidence="2">
    <location>
        <begin position="895"/>
        <end position="914"/>
    </location>
</feature>
<protein>
    <recommendedName>
        <fullName evidence="3">EF-hand domain-containing protein</fullName>
    </recommendedName>
</protein>
<dbReference type="InterPro" id="IPR018247">
    <property type="entry name" value="EF_Hand_1_Ca_BS"/>
</dbReference>
<feature type="region of interest" description="Disordered" evidence="2">
    <location>
        <begin position="708"/>
        <end position="746"/>
    </location>
</feature>
<feature type="region of interest" description="Disordered" evidence="2">
    <location>
        <begin position="601"/>
        <end position="638"/>
    </location>
</feature>
<feature type="region of interest" description="Disordered" evidence="2">
    <location>
        <begin position="1006"/>
        <end position="1084"/>
    </location>
</feature>
<dbReference type="SMART" id="SM00054">
    <property type="entry name" value="EFh"/>
    <property type="match status" value="2"/>
</dbReference>
<evidence type="ECO:0000313" key="5">
    <source>
        <dbReference type="Proteomes" id="UP000232323"/>
    </source>
</evidence>
<comment type="caution">
    <text evidence="4">The sequence shown here is derived from an EMBL/GenBank/DDBJ whole genome shotgun (WGS) entry which is preliminary data.</text>
</comment>
<sequence>MLKMPPKDKHKLEPALLHLLCESPRPGASSVPSSLCGVSIAYLEQLCSSIEDNGTTSMSTASFAQRVLNPLLNKLSQKTRLWDVVPAQHIGHPQWYVVHTWTGSFHDLVKSLKLELATPSSPKPNNSDISNQKPEQMVMVWMDIFALPLSGPALDPEAAAQVVNDAQEACTQGVVLVVDRAMAVLSRAWCMYEVFASIYKRDSNVYMTFVDDFDLAEISKLKDLCVNMDVNKTETSRPADKTFALGEVRRTWGLQRSNRHLTEALYCGLFCRLRWSSRPANQILLAALQLQAGELVQAQTTLSSVDKLCTDDKALAEIRDLFKIFDADGSGELDRDEFIELLQTAGWSEEDAIEIFEEVDEDGGGSIGLDEFEHWWEESANKMESVQRRVVSMTMQALLASVEAVPHYLLNISLEFKELAEWYRGKHGDLVASLKGGSSEIVLPQPTIHGDMYAVLSTVSDKYRTGEYRQGAKLMHELLLLNVDQLDVPPHKLQPPRGYTETRDDAQLLAIYMANFAKLLKLQGPDAYEPVLDFLVHAAHDLWIHGADAGVGKPRKTETAAISLGMKGGAFQDANFKETQVMMSKWLSKCKGQVASRHIGDRAANSPGAAGSTAGASGSTGSTAARGSKASGLVPSSGQSLTAALSPFMMAAPIPSLADLRTRMYNGKSGVLGSGLEEENTSPIVVKKRAPKLERRRSLILEEMLNEQRAVLQRPPSLQHRDGKNPERDSRGSEAADGGTEQDRGGAAASLIGADKIQHKFLNMMMSHVGTNSPAAAENAAGAGLKAGEGVEQQASSQELAPSQQQQQQQQEPQSTLQAMSDHLARITGKVSDRVKMERNKINTVLSPMDIIQLTGKPSQVEPSSSSLSLLAPDPRMTSIRARLLASGHNNNAAAAAGGGASPGGPLLQPSDLSSSNLMNIMRKVPAGSAPYRSSAAGGPATGGGTLNGGRVQLMTLQDRECSGDISGETGTVRSNDRKNQRSSIPNLTTMNGSVLSTSAAQSSISAPVSKLPPGTKVSGSSVQASSGGSGSSAIRPRSLSVLPSTSELGHIPRSSPPRGSAAVERPSAVIGRSLEKPADATSALSSEVLTRNNRSMENLAHLAGGIAGKGSGMKVIQSSEAHGSASGDHSTVNTEVVHEEEAVGGVRRPARIKPIAASYDGTPASLASMGENKVSASSGFKLPSIFRKILS</sequence>
<dbReference type="InterPro" id="IPR002048">
    <property type="entry name" value="EF_hand_dom"/>
</dbReference>
<feature type="domain" description="EF-hand" evidence="3">
    <location>
        <begin position="313"/>
        <end position="348"/>
    </location>
</feature>
<evidence type="ECO:0000256" key="1">
    <source>
        <dbReference type="ARBA" id="ARBA00022837"/>
    </source>
</evidence>
<evidence type="ECO:0000256" key="2">
    <source>
        <dbReference type="SAM" id="MobiDB-lite"/>
    </source>
</evidence>
<dbReference type="CDD" id="cd00051">
    <property type="entry name" value="EFh"/>
    <property type="match status" value="1"/>
</dbReference>
<dbReference type="PROSITE" id="PS00018">
    <property type="entry name" value="EF_HAND_1"/>
    <property type="match status" value="2"/>
</dbReference>
<dbReference type="SUPFAM" id="SSF47473">
    <property type="entry name" value="EF-hand"/>
    <property type="match status" value="1"/>
</dbReference>
<keyword evidence="1" id="KW-0106">Calcium</keyword>
<proteinExistence type="predicted"/>
<feature type="compositionally biased region" description="Basic and acidic residues" evidence="2">
    <location>
        <begin position="719"/>
        <end position="734"/>
    </location>
</feature>
<feature type="compositionally biased region" description="Low complexity" evidence="2">
    <location>
        <begin position="1018"/>
        <end position="1027"/>
    </location>
</feature>
<organism evidence="4 5">
    <name type="scientific">Chlamydomonas eustigma</name>
    <dbReference type="NCBI Taxonomy" id="1157962"/>
    <lineage>
        <taxon>Eukaryota</taxon>
        <taxon>Viridiplantae</taxon>
        <taxon>Chlorophyta</taxon>
        <taxon>core chlorophytes</taxon>
        <taxon>Chlorophyceae</taxon>
        <taxon>CS clade</taxon>
        <taxon>Chlamydomonadales</taxon>
        <taxon>Chlamydomonadaceae</taxon>
        <taxon>Chlamydomonas</taxon>
    </lineage>
</organism>
<dbReference type="Gene3D" id="1.10.238.10">
    <property type="entry name" value="EF-hand"/>
    <property type="match status" value="1"/>
</dbReference>
<feature type="region of interest" description="Disordered" evidence="2">
    <location>
        <begin position="786"/>
        <end position="818"/>
    </location>
</feature>